<dbReference type="Pfam" id="PF26138">
    <property type="entry name" value="DUF8040"/>
    <property type="match status" value="1"/>
</dbReference>
<dbReference type="EMBL" id="CP144754">
    <property type="protein sequence ID" value="WVZ96513.1"/>
    <property type="molecule type" value="Genomic_DNA"/>
</dbReference>
<dbReference type="GO" id="GO:0046872">
    <property type="term" value="F:metal ion binding"/>
    <property type="evidence" value="ECO:0007669"/>
    <property type="project" value="UniProtKB-KW"/>
</dbReference>
<evidence type="ECO:0000259" key="5">
    <source>
        <dbReference type="Pfam" id="PF13359"/>
    </source>
</evidence>
<sequence length="782" mass="86832">MVGFAPRPGLAEPVGSLAAVQAIKGRLATRVLPGSARSLASSPSSSRALRHSPLLLALLRPSTAGDLRTMDFEATRRRAAALVVAIAVRTCEDSRSVTYGPMVHKDMERIANLRVIYESDDTRCVDLLRMKKALFFQLCDLFRTWSFLRDSIHSTVEEQVAMFLHVVGHNQRFRVVSMSFRRSIETISRYFQEVLYAVGELHSEMIVAPPTSVSPRILNSRRWYPYFKDCIGAIDGTPVPARVPAKMKPAFIGRKHTRTQNILAAVDFDLRFTYVLAAWEGSAHDALILADALERDDGLRVPPGKFYLVDAGYAVRPGFLPPYRATRYHLREFGSNRPRDQKELFNLRHSSLRVTVERAFGALKNRFKILYNRPFHPYKTQVKLVLAYCILHNWILWFGTDAHVPAGGSWAPNNNDASEPNDAYIQTMHLGMHRGILGLLKCGTIGASLECRKNNLFSATCSSILLCNLDNVLPKGMAEMGNDVHADVVEVPEGPDAALPQPANGGNGGNGRVVMRWTSVSSGFVLRRFADLVEQGVKTDKGFKEVHVNAVARQLSEFIGQDVIGTQVYNHLHKWRQRWVKICKLRDLSGALWDEDNYMIVLDEEHLLGHTKDHPKDAEFLNTPVEHYVPMQTIFSSGQATGRFAMDSNEPLGTPIDFSQPDNDTKTESITLDDVVNQKPDASKSVEGPKQSDEKVKVGSASGSGSGSGSGKRKRISEEEGAFMTGMTNAVQNVADAMAPMPPGLYNAVMLTPGFEEEALMLCFDSFLQHSTKGNLTTTEKW</sequence>
<evidence type="ECO:0008006" key="9">
    <source>
        <dbReference type="Google" id="ProtNLM"/>
    </source>
</evidence>
<evidence type="ECO:0000313" key="8">
    <source>
        <dbReference type="Proteomes" id="UP001341281"/>
    </source>
</evidence>
<accession>A0AAQ3UPX8</accession>
<keyword evidence="2" id="KW-0479">Metal-binding</keyword>
<gene>
    <name evidence="7" type="ORF">U9M48_042143</name>
</gene>
<evidence type="ECO:0000313" key="7">
    <source>
        <dbReference type="EMBL" id="WVZ96513.1"/>
    </source>
</evidence>
<feature type="domain" description="Myb/SANT-like" evidence="4">
    <location>
        <begin position="516"/>
        <end position="605"/>
    </location>
</feature>
<organism evidence="7 8">
    <name type="scientific">Paspalum notatum var. saurae</name>
    <dbReference type="NCBI Taxonomy" id="547442"/>
    <lineage>
        <taxon>Eukaryota</taxon>
        <taxon>Viridiplantae</taxon>
        <taxon>Streptophyta</taxon>
        <taxon>Embryophyta</taxon>
        <taxon>Tracheophyta</taxon>
        <taxon>Spermatophyta</taxon>
        <taxon>Magnoliopsida</taxon>
        <taxon>Liliopsida</taxon>
        <taxon>Poales</taxon>
        <taxon>Poaceae</taxon>
        <taxon>PACMAD clade</taxon>
        <taxon>Panicoideae</taxon>
        <taxon>Andropogonodae</taxon>
        <taxon>Paspaleae</taxon>
        <taxon>Paspalinae</taxon>
        <taxon>Paspalum</taxon>
    </lineage>
</organism>
<keyword evidence="8" id="KW-1185">Reference proteome</keyword>
<evidence type="ECO:0000259" key="4">
    <source>
        <dbReference type="Pfam" id="PF12776"/>
    </source>
</evidence>
<dbReference type="Pfam" id="PF13359">
    <property type="entry name" value="DDE_Tnp_4"/>
    <property type="match status" value="1"/>
</dbReference>
<dbReference type="Proteomes" id="UP001341281">
    <property type="component" value="Chromosome 10"/>
</dbReference>
<dbReference type="AlphaFoldDB" id="A0AAQ3UPX8"/>
<feature type="region of interest" description="Disordered" evidence="3">
    <location>
        <begin position="643"/>
        <end position="716"/>
    </location>
</feature>
<protein>
    <recommendedName>
        <fullName evidence="9">Myb/SANT-like domain-containing protein</fullName>
    </recommendedName>
</protein>
<evidence type="ECO:0000256" key="1">
    <source>
        <dbReference type="ARBA" id="ARBA00001968"/>
    </source>
</evidence>
<evidence type="ECO:0000256" key="2">
    <source>
        <dbReference type="ARBA" id="ARBA00022723"/>
    </source>
</evidence>
<proteinExistence type="predicted"/>
<reference evidence="7 8" key="1">
    <citation type="submission" date="2024-02" db="EMBL/GenBank/DDBJ databases">
        <title>High-quality chromosome-scale genome assembly of Pensacola bahiagrass (Paspalum notatum Flugge var. saurae).</title>
        <authorList>
            <person name="Vega J.M."/>
            <person name="Podio M."/>
            <person name="Orjuela J."/>
            <person name="Siena L.A."/>
            <person name="Pessino S.C."/>
            <person name="Combes M.C."/>
            <person name="Mariac C."/>
            <person name="Albertini E."/>
            <person name="Pupilli F."/>
            <person name="Ortiz J.P.A."/>
            <person name="Leblanc O."/>
        </authorList>
    </citation>
    <scope>NUCLEOTIDE SEQUENCE [LARGE SCALE GENOMIC DNA]</scope>
    <source>
        <strain evidence="7">R1</strain>
        <tissue evidence="7">Leaf</tissue>
    </source>
</reference>
<dbReference type="InterPro" id="IPR027806">
    <property type="entry name" value="HARBI1_dom"/>
</dbReference>
<name>A0AAQ3UPX8_PASNO</name>
<evidence type="ECO:0000256" key="3">
    <source>
        <dbReference type="SAM" id="MobiDB-lite"/>
    </source>
</evidence>
<dbReference type="PANTHER" id="PTHR47127">
    <property type="entry name" value="10A19I.15"/>
    <property type="match status" value="1"/>
</dbReference>
<comment type="cofactor">
    <cofactor evidence="1">
        <name>a divalent metal cation</name>
        <dbReference type="ChEBI" id="CHEBI:60240"/>
    </cofactor>
</comment>
<dbReference type="InterPro" id="IPR024752">
    <property type="entry name" value="Myb/SANT-like_dom"/>
</dbReference>
<evidence type="ECO:0000259" key="6">
    <source>
        <dbReference type="Pfam" id="PF26138"/>
    </source>
</evidence>
<dbReference type="Pfam" id="PF12776">
    <property type="entry name" value="Myb_DNA-bind_3"/>
    <property type="match status" value="1"/>
</dbReference>
<dbReference type="InterPro" id="IPR058353">
    <property type="entry name" value="DUF8040"/>
</dbReference>
<feature type="domain" description="DDE Tnp4" evidence="5">
    <location>
        <begin position="234"/>
        <end position="393"/>
    </location>
</feature>
<feature type="domain" description="DUF8040" evidence="6">
    <location>
        <begin position="116"/>
        <end position="198"/>
    </location>
</feature>